<dbReference type="InterPro" id="IPR013525">
    <property type="entry name" value="ABC2_TM"/>
</dbReference>
<keyword evidence="8" id="KW-1185">Reference proteome</keyword>
<evidence type="ECO:0000256" key="1">
    <source>
        <dbReference type="ARBA" id="ARBA00004141"/>
    </source>
</evidence>
<dbReference type="GO" id="GO:0016020">
    <property type="term" value="C:membrane"/>
    <property type="evidence" value="ECO:0007669"/>
    <property type="project" value="UniProtKB-SubCell"/>
</dbReference>
<evidence type="ECO:0000259" key="6">
    <source>
        <dbReference type="Pfam" id="PF12698"/>
    </source>
</evidence>
<reference evidence="7" key="1">
    <citation type="submission" date="2022-01" db="EMBL/GenBank/DDBJ databases">
        <authorList>
            <person name="King R."/>
        </authorList>
    </citation>
    <scope>NUCLEOTIDE SEQUENCE</scope>
</reference>
<name>A0A9P0CIN6_9CUCU</name>
<evidence type="ECO:0000256" key="5">
    <source>
        <dbReference type="SAM" id="SignalP"/>
    </source>
</evidence>
<feature type="domain" description="ABC-2 type transporter transmembrane" evidence="6">
    <location>
        <begin position="8"/>
        <end position="144"/>
    </location>
</feature>
<feature type="chain" id="PRO_5040117782" description="ABC-2 type transporter transmembrane domain-containing protein" evidence="5">
    <location>
        <begin position="25"/>
        <end position="183"/>
    </location>
</feature>
<accession>A0A9P0CIN6</accession>
<organism evidence="7 8">
    <name type="scientific">Psylliodes chrysocephalus</name>
    <dbReference type="NCBI Taxonomy" id="3402493"/>
    <lineage>
        <taxon>Eukaryota</taxon>
        <taxon>Metazoa</taxon>
        <taxon>Ecdysozoa</taxon>
        <taxon>Arthropoda</taxon>
        <taxon>Hexapoda</taxon>
        <taxon>Insecta</taxon>
        <taxon>Pterygota</taxon>
        <taxon>Neoptera</taxon>
        <taxon>Endopterygota</taxon>
        <taxon>Coleoptera</taxon>
        <taxon>Polyphaga</taxon>
        <taxon>Cucujiformia</taxon>
        <taxon>Chrysomeloidea</taxon>
        <taxon>Chrysomelidae</taxon>
        <taxon>Galerucinae</taxon>
        <taxon>Alticini</taxon>
        <taxon>Psylliodes</taxon>
    </lineage>
</organism>
<keyword evidence="2" id="KW-0812">Transmembrane</keyword>
<evidence type="ECO:0000313" key="7">
    <source>
        <dbReference type="EMBL" id="CAH1100095.1"/>
    </source>
</evidence>
<evidence type="ECO:0000256" key="3">
    <source>
        <dbReference type="ARBA" id="ARBA00022989"/>
    </source>
</evidence>
<dbReference type="Pfam" id="PF12698">
    <property type="entry name" value="ABC2_membrane_3"/>
    <property type="match status" value="1"/>
</dbReference>
<evidence type="ECO:0000256" key="4">
    <source>
        <dbReference type="ARBA" id="ARBA00023136"/>
    </source>
</evidence>
<dbReference type="EMBL" id="OV651822">
    <property type="protein sequence ID" value="CAH1100095.1"/>
    <property type="molecule type" value="Genomic_DNA"/>
</dbReference>
<feature type="signal peptide" evidence="5">
    <location>
        <begin position="1"/>
        <end position="24"/>
    </location>
</feature>
<gene>
    <name evidence="7" type="ORF">PSYICH_LOCUS1658</name>
</gene>
<keyword evidence="3" id="KW-1133">Transmembrane helix</keyword>
<evidence type="ECO:0000256" key="2">
    <source>
        <dbReference type="ARBA" id="ARBA00022692"/>
    </source>
</evidence>
<dbReference type="AlphaFoldDB" id="A0A9P0CIN6"/>
<proteinExistence type="predicted"/>
<protein>
    <recommendedName>
        <fullName evidence="6">ABC-2 type transporter transmembrane domain-containing protein</fullName>
    </recommendedName>
</protein>
<comment type="subcellular location">
    <subcellularLocation>
        <location evidence="1">Membrane</location>
        <topology evidence="1">Multi-pass membrane protein</topology>
    </subcellularLocation>
</comment>
<keyword evidence="5" id="KW-0732">Signal</keyword>
<sequence>MWKRIGIILIFTLSTIHFKQFCLATEDESNELKLAIVNHETNYTNLTYQECDWKPGCKLKQLSCRYLDEFMNHINITITEEYYRTPEEAKDAVRTNKVVGALYFTENFTDALVARLLLGNMSDDNTINQSEVRVWLDTSNQPVGETLPTDLHVAFQNFTKDIHSDCNIREELLEIPLSLMNLD</sequence>
<dbReference type="Proteomes" id="UP001153636">
    <property type="component" value="Chromosome 10"/>
</dbReference>
<evidence type="ECO:0000313" key="8">
    <source>
        <dbReference type="Proteomes" id="UP001153636"/>
    </source>
</evidence>
<keyword evidence="4" id="KW-0472">Membrane</keyword>
<dbReference type="GO" id="GO:0140359">
    <property type="term" value="F:ABC-type transporter activity"/>
    <property type="evidence" value="ECO:0007669"/>
    <property type="project" value="InterPro"/>
</dbReference>
<dbReference type="OrthoDB" id="6920612at2759"/>